<evidence type="ECO:0000313" key="4">
    <source>
        <dbReference type="Proteomes" id="UP001214201"/>
    </source>
</evidence>
<dbReference type="InterPro" id="IPR021333">
    <property type="entry name" value="DUF2946"/>
</dbReference>
<protein>
    <submittedName>
        <fullName evidence="2">DUF2946 family protein</fullName>
    </submittedName>
</protein>
<dbReference type="EMBL" id="MDED01000015">
    <property type="protein sequence ID" value="PPU76523.1"/>
    <property type="molecule type" value="Genomic_DNA"/>
</dbReference>
<reference evidence="1 3" key="1">
    <citation type="submission" date="2016-08" db="EMBL/GenBank/DDBJ databases">
        <authorList>
            <person name="Seilhamer J.J."/>
        </authorList>
    </citation>
    <scope>NUCLEOTIDE SEQUENCE [LARGE SCALE GENOMIC DNA]</scope>
    <source>
        <strain evidence="1 3">CFBP2542</strain>
    </source>
</reference>
<reference evidence="2 4" key="2">
    <citation type="submission" date="2021-08" db="EMBL/GenBank/DDBJ databases">
        <title>Genome sequences of Xanthomonas cucurbitae isolates from 5 Midwestern US states.</title>
        <authorList>
            <person name="Hind S.R."/>
        </authorList>
    </citation>
    <scope>NUCLEOTIDE SEQUENCE [LARGE SCALE GENOMIC DNA]</scope>
    <source>
        <strain evidence="2 4">OH_261</strain>
    </source>
</reference>
<name>A0A2S7DRR9_9XANT</name>
<evidence type="ECO:0000313" key="3">
    <source>
        <dbReference type="Proteomes" id="UP000239561"/>
    </source>
</evidence>
<organism evidence="1 3">
    <name type="scientific">Xanthomonas cucurbitae</name>
    <dbReference type="NCBI Taxonomy" id="56453"/>
    <lineage>
        <taxon>Bacteria</taxon>
        <taxon>Pseudomonadati</taxon>
        <taxon>Pseudomonadota</taxon>
        <taxon>Gammaproteobacteria</taxon>
        <taxon>Lysobacterales</taxon>
        <taxon>Lysobacteraceae</taxon>
        <taxon>Xanthomonas</taxon>
    </lineage>
</organism>
<dbReference type="Pfam" id="PF11162">
    <property type="entry name" value="DUF2946"/>
    <property type="match status" value="1"/>
</dbReference>
<keyword evidence="4" id="KW-1185">Reference proteome</keyword>
<dbReference type="OrthoDB" id="6009145at2"/>
<gene>
    <name evidence="2" type="ORF">K6978_15085</name>
    <name evidence="1" type="ORF">XcuCFBP2542_09815</name>
</gene>
<dbReference type="Proteomes" id="UP001214201">
    <property type="component" value="Chromosome"/>
</dbReference>
<dbReference type="Proteomes" id="UP000239561">
    <property type="component" value="Unassembled WGS sequence"/>
</dbReference>
<proteinExistence type="predicted"/>
<accession>A0A2S7DRR9</accession>
<dbReference type="EMBL" id="CP082214">
    <property type="protein sequence ID" value="WDM70700.1"/>
    <property type="molecule type" value="Genomic_DNA"/>
</dbReference>
<evidence type="ECO:0000313" key="2">
    <source>
        <dbReference type="EMBL" id="WDM70700.1"/>
    </source>
</evidence>
<dbReference type="AlphaFoldDB" id="A0A2S7DRR9"/>
<sequence length="144" mass="15398">MLRSFHRHRLLHLLVWLALLLLLAAPPISRWSQVPSQEPMCSSGPAGSIVAASFPGQAMPSPYAWHHTGHAAGIGQQPGDHAAARHGEACDYCTLAARLLPWLLLAVLCLLQLRPAPVATRVCTSCRTALRRAAHGARGPPLSA</sequence>
<dbReference type="RefSeq" id="WP_104603409.1">
    <property type="nucleotide sequence ID" value="NZ_CP033326.1"/>
</dbReference>
<evidence type="ECO:0000313" key="1">
    <source>
        <dbReference type="EMBL" id="PPU76523.1"/>
    </source>
</evidence>